<proteinExistence type="predicted"/>
<evidence type="ECO:0000313" key="2">
    <source>
        <dbReference type="EMBL" id="MBU5490688.1"/>
    </source>
</evidence>
<dbReference type="EMBL" id="JAHLQI010000004">
    <property type="protein sequence ID" value="MBU5490688.1"/>
    <property type="molecule type" value="Genomic_DNA"/>
</dbReference>
<dbReference type="Proteomes" id="UP000783588">
    <property type="component" value="Unassembled WGS sequence"/>
</dbReference>
<sequence length="293" mass="33865">MFESVKELLSARETLETVQEQIAESEAKLQELQEQLKDAEAELAARNDTIAKKDDIVIAIHKQTTEERQKIVDHYDKLEKAAHSKLDKTEDLLKKAETHFEDCERQVYCMANLYKAMRAAISRYSLSSVPEDIAITPEEMEELRLTEESVGLKMHSYKMEDLHKMHEANNTLLEQLLARYEMRLSMPTDRVVFQLMTLGLRAELQQIISELTYGELSRAQVRLHLAVNKYMKIVSFGKLPSTDELAAYASELEVLLKETLRLEHTYLERQSDYEKHKRIFGDPDETDAQNAAT</sequence>
<protein>
    <submittedName>
        <fullName evidence="2">Uncharacterized protein</fullName>
    </submittedName>
</protein>
<gene>
    <name evidence="2" type="ORF">KQI75_08665</name>
</gene>
<comment type="caution">
    <text evidence="2">The sequence shown here is derived from an EMBL/GenBank/DDBJ whole genome shotgun (WGS) entry which is preliminary data.</text>
</comment>
<feature type="coiled-coil region" evidence="1">
    <location>
        <begin position="8"/>
        <end position="49"/>
    </location>
</feature>
<evidence type="ECO:0000256" key="1">
    <source>
        <dbReference type="SAM" id="Coils"/>
    </source>
</evidence>
<accession>A0ABS6ESM3</accession>
<organism evidence="2 3">
    <name type="scientific">Butyricicoccus intestinisimiae</name>
    <dbReference type="NCBI Taxonomy" id="2841509"/>
    <lineage>
        <taxon>Bacteria</taxon>
        <taxon>Bacillati</taxon>
        <taxon>Bacillota</taxon>
        <taxon>Clostridia</taxon>
        <taxon>Eubacteriales</taxon>
        <taxon>Butyricicoccaceae</taxon>
        <taxon>Butyricicoccus</taxon>
    </lineage>
</organism>
<reference evidence="2 3" key="1">
    <citation type="submission" date="2021-06" db="EMBL/GenBank/DDBJ databases">
        <authorList>
            <person name="Sun Q."/>
            <person name="Li D."/>
        </authorList>
    </citation>
    <scope>NUCLEOTIDE SEQUENCE [LARGE SCALE GENOMIC DNA]</scope>
    <source>
        <strain evidence="2 3">MSJd-7</strain>
    </source>
</reference>
<dbReference type="RefSeq" id="WP_216470398.1">
    <property type="nucleotide sequence ID" value="NZ_JAHLQI010000004.1"/>
</dbReference>
<name>A0ABS6ESM3_9FIRM</name>
<keyword evidence="3" id="KW-1185">Reference proteome</keyword>
<evidence type="ECO:0000313" key="3">
    <source>
        <dbReference type="Proteomes" id="UP000783588"/>
    </source>
</evidence>
<keyword evidence="1" id="KW-0175">Coiled coil</keyword>